<dbReference type="Pfam" id="PF00225">
    <property type="entry name" value="Kinesin"/>
    <property type="match status" value="1"/>
</dbReference>
<name>A0ABP0VEF7_9BRYO</name>
<evidence type="ECO:0000256" key="3">
    <source>
        <dbReference type="SAM" id="MobiDB-lite"/>
    </source>
</evidence>
<dbReference type="Gene3D" id="3.40.850.10">
    <property type="entry name" value="Kinesin motor domain"/>
    <property type="match status" value="1"/>
</dbReference>
<feature type="non-terminal residue" evidence="5">
    <location>
        <position position="1"/>
    </location>
</feature>
<dbReference type="Proteomes" id="UP001497444">
    <property type="component" value="Unassembled WGS sequence"/>
</dbReference>
<evidence type="ECO:0000313" key="5">
    <source>
        <dbReference type="EMBL" id="CAK9252828.1"/>
    </source>
</evidence>
<feature type="domain" description="Kinesin motor" evidence="4">
    <location>
        <begin position="1"/>
        <end position="106"/>
    </location>
</feature>
<proteinExistence type="inferred from homology"/>
<feature type="non-terminal residue" evidence="5">
    <location>
        <position position="224"/>
    </location>
</feature>
<keyword evidence="1" id="KW-0505">Motor protein</keyword>
<dbReference type="InterPro" id="IPR036961">
    <property type="entry name" value="Kinesin_motor_dom_sf"/>
</dbReference>
<feature type="region of interest" description="Disordered" evidence="3">
    <location>
        <begin position="112"/>
        <end position="135"/>
    </location>
</feature>
<dbReference type="InterPro" id="IPR027417">
    <property type="entry name" value="P-loop_NTPase"/>
</dbReference>
<dbReference type="PROSITE" id="PS50067">
    <property type="entry name" value="KINESIN_MOTOR_2"/>
    <property type="match status" value="1"/>
</dbReference>
<protein>
    <recommendedName>
        <fullName evidence="4">Kinesin motor domain-containing protein</fullName>
    </recommendedName>
</protein>
<dbReference type="EMBL" id="CAXAQS010000712">
    <property type="protein sequence ID" value="CAK9252828.1"/>
    <property type="molecule type" value="Genomic_DNA"/>
</dbReference>
<evidence type="ECO:0000256" key="1">
    <source>
        <dbReference type="ARBA" id="ARBA00023175"/>
    </source>
</evidence>
<evidence type="ECO:0000256" key="2">
    <source>
        <dbReference type="PROSITE-ProRule" id="PRU00283"/>
    </source>
</evidence>
<organism evidence="5 6">
    <name type="scientific">Sphagnum jensenii</name>
    <dbReference type="NCBI Taxonomy" id="128206"/>
    <lineage>
        <taxon>Eukaryota</taxon>
        <taxon>Viridiplantae</taxon>
        <taxon>Streptophyta</taxon>
        <taxon>Embryophyta</taxon>
        <taxon>Bryophyta</taxon>
        <taxon>Sphagnophytina</taxon>
        <taxon>Sphagnopsida</taxon>
        <taxon>Sphagnales</taxon>
        <taxon>Sphagnaceae</taxon>
        <taxon>Sphagnum</taxon>
    </lineage>
</organism>
<comment type="caution">
    <text evidence="5">The sequence shown here is derived from an EMBL/GenBank/DDBJ whole genome shotgun (WGS) entry which is preliminary data.</text>
</comment>
<reference evidence="5" key="1">
    <citation type="submission" date="2024-02" db="EMBL/GenBank/DDBJ databases">
        <authorList>
            <consortium name="ELIXIR-Norway"/>
            <consortium name="Elixir Norway"/>
        </authorList>
    </citation>
    <scope>NUCLEOTIDE SEQUENCE</scope>
</reference>
<gene>
    <name evidence="5" type="ORF">CSSPJE1EN1_LOCUS28206</name>
</gene>
<sequence>QQACTLFFDMANRDTSMKTNISINIVEVLNEEIYDLLATNPESIAIKDTKTYDQSTIHDRAKILKSNLTIRTFKNKVVVEGLTEWEANNIEEIDNHLETALKNRHKIDYSNSENINNDNDHDNNNNNNVARESNDSSIYIKLHEITTVESIKVNEESNQDDKNSNVINKLNNQIAELQNSSNSLHKSKSIEAFQKITNQTNFVTDDSNISIEHSKYPVASDRLE</sequence>
<evidence type="ECO:0000313" key="6">
    <source>
        <dbReference type="Proteomes" id="UP001497444"/>
    </source>
</evidence>
<accession>A0ABP0VEF7</accession>
<keyword evidence="6" id="KW-1185">Reference proteome</keyword>
<comment type="caution">
    <text evidence="2">Lacks conserved residue(s) required for the propagation of feature annotation.</text>
</comment>
<comment type="similarity">
    <text evidence="2">Belongs to the TRAFAC class myosin-kinesin ATPase superfamily. Kinesin family.</text>
</comment>
<dbReference type="InterPro" id="IPR001752">
    <property type="entry name" value="Kinesin_motor_dom"/>
</dbReference>
<dbReference type="SUPFAM" id="SSF52540">
    <property type="entry name" value="P-loop containing nucleoside triphosphate hydrolases"/>
    <property type="match status" value="1"/>
</dbReference>
<evidence type="ECO:0000259" key="4">
    <source>
        <dbReference type="PROSITE" id="PS50067"/>
    </source>
</evidence>